<name>A0AAD4DAH3_9FUNG</name>
<dbReference type="GO" id="GO:0061630">
    <property type="term" value="F:ubiquitin protein ligase activity"/>
    <property type="evidence" value="ECO:0007669"/>
    <property type="project" value="TreeGrafter"/>
</dbReference>
<dbReference type="PANTHER" id="PTHR13206">
    <property type="entry name" value="UBIQUITIN LIGASE PROTEIN PHF9 FANCONI ANEMIA GROUP L PROTEIN"/>
    <property type="match status" value="1"/>
</dbReference>
<sequence>MAMHQFPLLVQWSSEPEIYHGFLSIMDRELEVCIEMPSTGTVTGKTGSGLKRTGPRSTSKSILSSRIGSISGSEELKEILSGQETQLQQKMEEAKDMASFLVELVDTLEVTVSNRSTKGDQERPLRYWTHVMEQLDALGWDKITHMEKDLSQVQIELCATYYCPVGDPRMRE</sequence>
<dbReference type="GO" id="GO:0006513">
    <property type="term" value="P:protein monoubiquitination"/>
    <property type="evidence" value="ECO:0007669"/>
    <property type="project" value="TreeGrafter"/>
</dbReference>
<dbReference type="PANTHER" id="PTHR13206:SF0">
    <property type="entry name" value="E3 UBIQUITIN-PROTEIN LIGASE FANCL"/>
    <property type="match status" value="1"/>
</dbReference>
<evidence type="ECO:0000313" key="3">
    <source>
        <dbReference type="Proteomes" id="UP001194580"/>
    </source>
</evidence>
<protein>
    <recommendedName>
        <fullName evidence="1">Fanconi anemia complex subunit FancL WD-repeat containing domain-containing protein</fullName>
    </recommendedName>
</protein>
<dbReference type="InterPro" id="IPR019162">
    <property type="entry name" value="FancL_WD-rpt_cont_dom"/>
</dbReference>
<evidence type="ECO:0000313" key="2">
    <source>
        <dbReference type="EMBL" id="KAG0273171.1"/>
    </source>
</evidence>
<evidence type="ECO:0000259" key="1">
    <source>
        <dbReference type="Pfam" id="PF09765"/>
    </source>
</evidence>
<keyword evidence="3" id="KW-1185">Reference proteome</keyword>
<organism evidence="2 3">
    <name type="scientific">Linnemannia exigua</name>
    <dbReference type="NCBI Taxonomy" id="604196"/>
    <lineage>
        <taxon>Eukaryota</taxon>
        <taxon>Fungi</taxon>
        <taxon>Fungi incertae sedis</taxon>
        <taxon>Mucoromycota</taxon>
        <taxon>Mortierellomycotina</taxon>
        <taxon>Mortierellomycetes</taxon>
        <taxon>Mortierellales</taxon>
        <taxon>Mortierellaceae</taxon>
        <taxon>Linnemannia</taxon>
    </lineage>
</organism>
<proteinExistence type="predicted"/>
<dbReference type="Proteomes" id="UP001194580">
    <property type="component" value="Unassembled WGS sequence"/>
</dbReference>
<comment type="caution">
    <text evidence="2">The sequence shown here is derived from an EMBL/GenBank/DDBJ whole genome shotgun (WGS) entry which is preliminary data.</text>
</comment>
<accession>A0AAD4DAH3</accession>
<dbReference type="GO" id="GO:0036297">
    <property type="term" value="P:interstrand cross-link repair"/>
    <property type="evidence" value="ECO:0007669"/>
    <property type="project" value="InterPro"/>
</dbReference>
<dbReference type="GO" id="GO:0043240">
    <property type="term" value="C:Fanconi anaemia nuclear complex"/>
    <property type="evidence" value="ECO:0007669"/>
    <property type="project" value="InterPro"/>
</dbReference>
<dbReference type="CDD" id="cd23786">
    <property type="entry name" value="ELF_FANCL"/>
    <property type="match status" value="1"/>
</dbReference>
<dbReference type="AlphaFoldDB" id="A0AAD4DAH3"/>
<dbReference type="Pfam" id="PF09765">
    <property type="entry name" value="FANCL_d1"/>
    <property type="match status" value="1"/>
</dbReference>
<feature type="domain" description="Fanconi anemia complex subunit FancL WD-repeat containing" evidence="1">
    <location>
        <begin position="3"/>
        <end position="109"/>
    </location>
</feature>
<gene>
    <name evidence="2" type="ORF">BGZ95_011005</name>
</gene>
<reference evidence="2" key="1">
    <citation type="journal article" date="2020" name="Fungal Divers.">
        <title>Resolving the Mortierellaceae phylogeny through synthesis of multi-gene phylogenetics and phylogenomics.</title>
        <authorList>
            <person name="Vandepol N."/>
            <person name="Liber J."/>
            <person name="Desiro A."/>
            <person name="Na H."/>
            <person name="Kennedy M."/>
            <person name="Barry K."/>
            <person name="Grigoriev I.V."/>
            <person name="Miller A.N."/>
            <person name="O'Donnell K."/>
            <person name="Stajich J.E."/>
            <person name="Bonito G."/>
        </authorList>
    </citation>
    <scope>NUCLEOTIDE SEQUENCE</scope>
    <source>
        <strain evidence="2">NRRL 28262</strain>
    </source>
</reference>
<dbReference type="EMBL" id="JAAAIL010000789">
    <property type="protein sequence ID" value="KAG0273171.1"/>
    <property type="molecule type" value="Genomic_DNA"/>
</dbReference>
<dbReference type="InterPro" id="IPR026848">
    <property type="entry name" value="Fancl"/>
</dbReference>